<keyword evidence="3" id="KW-1185">Reference proteome</keyword>
<gene>
    <name evidence="2" type="ORF">NG895_00945</name>
</gene>
<protein>
    <submittedName>
        <fullName evidence="2">Uncharacterized protein</fullName>
    </submittedName>
</protein>
<dbReference type="AlphaFoldDB" id="A0A9X2JER4"/>
<sequence>MDSSTLTVPTTATELESPFIDRRSSTPRGDAPVRERRQFTNSHSELSPEAAELARAIDEYKARHRRRFINYEEVLGVVKALGYAK</sequence>
<dbReference type="Proteomes" id="UP001155241">
    <property type="component" value="Unassembled WGS sequence"/>
</dbReference>
<feature type="compositionally biased region" description="Polar residues" evidence="1">
    <location>
        <begin position="1"/>
        <end position="14"/>
    </location>
</feature>
<comment type="caution">
    <text evidence="2">The sequence shown here is derived from an EMBL/GenBank/DDBJ whole genome shotgun (WGS) entry which is preliminary data.</text>
</comment>
<accession>A0A9X2JER4</accession>
<evidence type="ECO:0000313" key="2">
    <source>
        <dbReference type="EMBL" id="MCO6042462.1"/>
    </source>
</evidence>
<dbReference type="RefSeq" id="WP_252850560.1">
    <property type="nucleotide sequence ID" value="NZ_JAMXLR010000003.1"/>
</dbReference>
<proteinExistence type="predicted"/>
<organism evidence="2 3">
    <name type="scientific">Aeoliella straminimaris</name>
    <dbReference type="NCBI Taxonomy" id="2954799"/>
    <lineage>
        <taxon>Bacteria</taxon>
        <taxon>Pseudomonadati</taxon>
        <taxon>Planctomycetota</taxon>
        <taxon>Planctomycetia</taxon>
        <taxon>Pirellulales</taxon>
        <taxon>Lacipirellulaceae</taxon>
        <taxon>Aeoliella</taxon>
    </lineage>
</organism>
<dbReference type="EMBL" id="JAMXLR010000003">
    <property type="protein sequence ID" value="MCO6042462.1"/>
    <property type="molecule type" value="Genomic_DNA"/>
</dbReference>
<evidence type="ECO:0000256" key="1">
    <source>
        <dbReference type="SAM" id="MobiDB-lite"/>
    </source>
</evidence>
<evidence type="ECO:0000313" key="3">
    <source>
        <dbReference type="Proteomes" id="UP001155241"/>
    </source>
</evidence>
<name>A0A9X2JER4_9BACT</name>
<feature type="region of interest" description="Disordered" evidence="1">
    <location>
        <begin position="1"/>
        <end position="48"/>
    </location>
</feature>
<reference evidence="2" key="1">
    <citation type="submission" date="2022-06" db="EMBL/GenBank/DDBJ databases">
        <title>Aeoliella straminimaris, a novel planctomycete from sediments.</title>
        <authorList>
            <person name="Vitorino I.R."/>
            <person name="Lage O.M."/>
        </authorList>
    </citation>
    <scope>NUCLEOTIDE SEQUENCE</scope>
    <source>
        <strain evidence="2">ICT_H6.2</strain>
    </source>
</reference>